<dbReference type="EMBL" id="PVBT01000002">
    <property type="protein sequence ID" value="PRD54990.1"/>
    <property type="molecule type" value="Genomic_DNA"/>
</dbReference>
<comment type="caution">
    <text evidence="1">The sequence shown here is derived from an EMBL/GenBank/DDBJ whole genome shotgun (WGS) entry which is preliminary data.</text>
</comment>
<proteinExistence type="predicted"/>
<gene>
    <name evidence="1" type="ORF">C5750_07275</name>
</gene>
<dbReference type="Proteomes" id="UP000238563">
    <property type="component" value="Unassembled WGS sequence"/>
</dbReference>
<dbReference type="AlphaFoldDB" id="A0A2S9JP33"/>
<reference evidence="1 2" key="1">
    <citation type="submission" date="2018-02" db="EMBL/GenBank/DDBJ databases">
        <title>The draft genome of Phyllobacterium myrsinacearum DSM5892.</title>
        <authorList>
            <person name="Li L."/>
            <person name="Liu L."/>
            <person name="Zhang X."/>
            <person name="Wang T."/>
        </authorList>
    </citation>
    <scope>NUCLEOTIDE SEQUENCE [LARGE SCALE GENOMIC DNA]</scope>
    <source>
        <strain evidence="1 2">DSM 5892</strain>
    </source>
</reference>
<name>A0A2S9JP33_9HYPH</name>
<accession>A0A2S9JP33</accession>
<keyword evidence="2" id="KW-1185">Reference proteome</keyword>
<organism evidence="1 2">
    <name type="scientific">Phyllobacterium myrsinacearum</name>
    <dbReference type="NCBI Taxonomy" id="28101"/>
    <lineage>
        <taxon>Bacteria</taxon>
        <taxon>Pseudomonadati</taxon>
        <taxon>Pseudomonadota</taxon>
        <taxon>Alphaproteobacteria</taxon>
        <taxon>Hyphomicrobiales</taxon>
        <taxon>Phyllobacteriaceae</taxon>
        <taxon>Phyllobacterium</taxon>
    </lineage>
</organism>
<dbReference type="OrthoDB" id="6183696at2"/>
<dbReference type="RefSeq" id="WP_105733220.1">
    <property type="nucleotide sequence ID" value="NZ_PVBT01000002.1"/>
</dbReference>
<evidence type="ECO:0000313" key="1">
    <source>
        <dbReference type="EMBL" id="PRD54990.1"/>
    </source>
</evidence>
<sequence>MSVSALTNIKTSSVVDPSKALFERNLNAAKASEILTGFLKSTNRSAIDLAGLKQLANNPPPGTSPEVSAAADYMLKNPKVYEAIETHDVPGADGLSGVWNFEWAAKGGLAGNPVDAISSMTAAFDKAIAKSAEITNLTTQKKVDLDSAKQRPNA</sequence>
<evidence type="ECO:0000313" key="2">
    <source>
        <dbReference type="Proteomes" id="UP000238563"/>
    </source>
</evidence>
<protein>
    <submittedName>
        <fullName evidence="1">Uncharacterized protein</fullName>
    </submittedName>
</protein>